<dbReference type="EC" id="5.3.1.28" evidence="9"/>
<feature type="binding site" evidence="9">
    <location>
        <begin position="51"/>
        <end position="53"/>
    </location>
    <ligand>
        <name>substrate</name>
    </ligand>
</feature>
<comment type="caution">
    <text evidence="11">The sequence shown here is derived from an EMBL/GenBank/DDBJ whole genome shotgun (WGS) entry which is preliminary data.</text>
</comment>
<comment type="function">
    <text evidence="9">Catalyzes the isomerization of sedoheptulose 7-phosphate in D-glycero-D-manno-heptose 7-phosphate.</text>
</comment>
<dbReference type="InterPro" id="IPR046348">
    <property type="entry name" value="SIS_dom_sf"/>
</dbReference>
<evidence type="ECO:0000256" key="8">
    <source>
        <dbReference type="ARBA" id="ARBA00023277"/>
    </source>
</evidence>
<reference evidence="11 12" key="1">
    <citation type="submission" date="2020-08" db="EMBL/GenBank/DDBJ databases">
        <title>Genomic Encyclopedia of Type Strains, Phase IV (KMG-IV): sequencing the most valuable type-strain genomes for metagenomic binning, comparative biology and taxonomic classification.</title>
        <authorList>
            <person name="Goeker M."/>
        </authorList>
    </citation>
    <scope>NUCLEOTIDE SEQUENCE [LARGE SCALE GENOMIC DNA]</scope>
    <source>
        <strain evidence="11 12">DSM 103733</strain>
    </source>
</reference>
<dbReference type="InterPro" id="IPR004515">
    <property type="entry name" value="Phosphoheptose_Isoase"/>
</dbReference>
<dbReference type="UniPathway" id="UPA00041">
    <property type="reaction ID" value="UER00436"/>
</dbReference>
<keyword evidence="6 9" id="KW-0862">Zinc</keyword>
<evidence type="ECO:0000313" key="11">
    <source>
        <dbReference type="EMBL" id="MBB6145673.1"/>
    </source>
</evidence>
<feature type="binding site" evidence="9">
    <location>
        <position position="171"/>
    </location>
    <ligand>
        <name>substrate</name>
    </ligand>
</feature>
<feature type="binding site" evidence="9">
    <location>
        <position position="179"/>
    </location>
    <ligand>
        <name>Zn(2+)</name>
        <dbReference type="ChEBI" id="CHEBI:29105"/>
    </ligand>
</feature>
<feature type="binding site" evidence="9">
    <location>
        <position position="171"/>
    </location>
    <ligand>
        <name>Zn(2+)</name>
        <dbReference type="ChEBI" id="CHEBI:29105"/>
    </ligand>
</feature>
<keyword evidence="12" id="KW-1185">Reference proteome</keyword>
<comment type="catalytic activity">
    <reaction evidence="1 9">
        <text>2 D-sedoheptulose 7-phosphate = D-glycero-alpha-D-manno-heptose 7-phosphate + D-glycero-beta-D-manno-heptose 7-phosphate</text>
        <dbReference type="Rhea" id="RHEA:27489"/>
        <dbReference type="ChEBI" id="CHEBI:57483"/>
        <dbReference type="ChEBI" id="CHEBI:60203"/>
        <dbReference type="ChEBI" id="CHEBI:60204"/>
        <dbReference type="EC" id="5.3.1.28"/>
    </reaction>
</comment>
<dbReference type="HAMAP" id="MF_00067">
    <property type="entry name" value="GmhA"/>
    <property type="match status" value="1"/>
</dbReference>
<proteinExistence type="inferred from homology"/>
<evidence type="ECO:0000256" key="3">
    <source>
        <dbReference type="ARBA" id="ARBA00009894"/>
    </source>
</evidence>
<accession>A0A841JW96</accession>
<dbReference type="OrthoDB" id="9781311at2"/>
<dbReference type="SUPFAM" id="SSF53697">
    <property type="entry name" value="SIS domain"/>
    <property type="match status" value="1"/>
</dbReference>
<feature type="binding site" evidence="9">
    <location>
        <begin position="119"/>
        <end position="121"/>
    </location>
    <ligand>
        <name>substrate</name>
    </ligand>
</feature>
<keyword evidence="7 9" id="KW-0413">Isomerase</keyword>
<comment type="pathway">
    <text evidence="9">Carbohydrate biosynthesis; D-glycero-D-manno-heptose 7-phosphate biosynthesis; D-glycero-alpha-D-manno-heptose 7-phosphate and D-glycero-beta-D-manno-heptose 7-phosphate from sedoheptulose 7-phosphate: step 1/1.</text>
</comment>
<evidence type="ECO:0000256" key="7">
    <source>
        <dbReference type="ARBA" id="ARBA00023235"/>
    </source>
</evidence>
<feature type="binding site" evidence="9">
    <location>
        <begin position="93"/>
        <end position="94"/>
    </location>
    <ligand>
        <name>substrate</name>
    </ligand>
</feature>
<feature type="binding site" evidence="9">
    <location>
        <position position="124"/>
    </location>
    <ligand>
        <name>substrate</name>
    </ligand>
</feature>
<dbReference type="Proteomes" id="UP000538666">
    <property type="component" value="Unassembled WGS sequence"/>
</dbReference>
<feature type="binding site" evidence="9">
    <location>
        <position position="64"/>
    </location>
    <ligand>
        <name>Zn(2+)</name>
        <dbReference type="ChEBI" id="CHEBI:29105"/>
    </ligand>
</feature>
<evidence type="ECO:0000313" key="12">
    <source>
        <dbReference type="Proteomes" id="UP000538666"/>
    </source>
</evidence>
<dbReference type="GO" id="GO:0005737">
    <property type="term" value="C:cytoplasm"/>
    <property type="evidence" value="ECO:0007669"/>
    <property type="project" value="UniProtKB-SubCell"/>
</dbReference>
<dbReference type="PANTHER" id="PTHR30390">
    <property type="entry name" value="SEDOHEPTULOSE 7-PHOSPHATE ISOMERASE / DNAA INITIATOR-ASSOCIATING FACTOR FOR REPLICATION INITIATION"/>
    <property type="match status" value="1"/>
</dbReference>
<keyword evidence="4 9" id="KW-0963">Cytoplasm</keyword>
<comment type="miscellaneous">
    <text evidence="9">The reaction produces a racemic mixture of D-glycero-alpha-D-manno-heptose 7-phosphate and D-glycero-beta-D-manno-heptose 7-phosphate.</text>
</comment>
<evidence type="ECO:0000256" key="6">
    <source>
        <dbReference type="ARBA" id="ARBA00022833"/>
    </source>
</evidence>
<dbReference type="GO" id="GO:2001061">
    <property type="term" value="P:D-glycero-D-manno-heptose 7-phosphate biosynthetic process"/>
    <property type="evidence" value="ECO:0007669"/>
    <property type="project" value="UniProtKB-UniPathway"/>
</dbReference>
<evidence type="ECO:0000256" key="5">
    <source>
        <dbReference type="ARBA" id="ARBA00022723"/>
    </source>
</evidence>
<dbReference type="AlphaFoldDB" id="A0A841JW96"/>
<name>A0A841JW96_9BACT</name>
<dbReference type="InterPro" id="IPR001347">
    <property type="entry name" value="SIS_dom"/>
</dbReference>
<dbReference type="CDD" id="cd05006">
    <property type="entry name" value="SIS_GmhA"/>
    <property type="match status" value="1"/>
</dbReference>
<evidence type="ECO:0000259" key="10">
    <source>
        <dbReference type="PROSITE" id="PS51464"/>
    </source>
</evidence>
<dbReference type="Pfam" id="PF13580">
    <property type="entry name" value="SIS_2"/>
    <property type="match status" value="1"/>
</dbReference>
<evidence type="ECO:0000256" key="1">
    <source>
        <dbReference type="ARBA" id="ARBA00000348"/>
    </source>
</evidence>
<dbReference type="PROSITE" id="PS51464">
    <property type="entry name" value="SIS"/>
    <property type="match status" value="1"/>
</dbReference>
<evidence type="ECO:0000256" key="4">
    <source>
        <dbReference type="ARBA" id="ARBA00022490"/>
    </source>
</evidence>
<feature type="binding site" evidence="9">
    <location>
        <position position="64"/>
    </location>
    <ligand>
        <name>substrate</name>
    </ligand>
</feature>
<dbReference type="InterPro" id="IPR035461">
    <property type="entry name" value="GmhA/DiaA"/>
</dbReference>
<comment type="subcellular location">
    <subcellularLocation>
        <location evidence="2 9">Cytoplasm</location>
    </subcellularLocation>
</comment>
<feature type="binding site" evidence="9">
    <location>
        <position position="60"/>
    </location>
    <ligand>
        <name>Zn(2+)</name>
        <dbReference type="ChEBI" id="CHEBI:29105"/>
    </ligand>
</feature>
<dbReference type="EMBL" id="JACHEK010000007">
    <property type="protein sequence ID" value="MBB6145673.1"/>
    <property type="molecule type" value="Genomic_DNA"/>
</dbReference>
<sequence>MKHIIHEQLGKTIAVLEKVRADDTLLRVVSQAAEVTAEAMLNGRKLMVAGNGGSAADSQHLVAEFVSRLVKDRPALRAIALTVDSSILTAVGNDYGYEKCFERQIEALGQQGDVFLGISTSGNSPNVLRALALCRTLGVVTIGLSGNGGGKMAELCDYNVVVPCDVTMNIQESHLALEHIFCMLVERCYFGPEFLAQTTPASRVAPV</sequence>
<evidence type="ECO:0000256" key="9">
    <source>
        <dbReference type="HAMAP-Rule" id="MF_00067"/>
    </source>
</evidence>
<dbReference type="InterPro" id="IPR050099">
    <property type="entry name" value="SIS_GmhA/DiaA_subfam"/>
</dbReference>
<protein>
    <recommendedName>
        <fullName evidence="9">Phosphoheptose isomerase</fullName>
        <ecNumber evidence="9">5.3.1.28</ecNumber>
    </recommendedName>
    <alternativeName>
        <fullName evidence="9">Sedoheptulose 7-phosphate isomerase</fullName>
    </alternativeName>
</protein>
<dbReference type="GO" id="GO:0005975">
    <property type="term" value="P:carbohydrate metabolic process"/>
    <property type="evidence" value="ECO:0007669"/>
    <property type="project" value="UniProtKB-UniRule"/>
</dbReference>
<dbReference type="Gene3D" id="3.40.50.10490">
    <property type="entry name" value="Glucose-6-phosphate isomerase like protein, domain 1"/>
    <property type="match status" value="1"/>
</dbReference>
<gene>
    <name evidence="9" type="primary">gmhA</name>
    <name evidence="11" type="ORF">HNQ77_003634</name>
</gene>
<keyword evidence="8 9" id="KW-0119">Carbohydrate metabolism</keyword>
<dbReference type="RefSeq" id="WP_050060714.1">
    <property type="nucleotide sequence ID" value="NZ_JACHEK010000007.1"/>
</dbReference>
<organism evidence="11 12">
    <name type="scientific">Silvibacterium bohemicum</name>
    <dbReference type="NCBI Taxonomy" id="1577686"/>
    <lineage>
        <taxon>Bacteria</taxon>
        <taxon>Pseudomonadati</taxon>
        <taxon>Acidobacteriota</taxon>
        <taxon>Terriglobia</taxon>
        <taxon>Terriglobales</taxon>
        <taxon>Acidobacteriaceae</taxon>
        <taxon>Silvibacterium</taxon>
    </lineage>
</organism>
<feature type="domain" description="SIS" evidence="10">
    <location>
        <begin position="36"/>
        <end position="195"/>
    </location>
</feature>
<dbReference type="GO" id="GO:0008270">
    <property type="term" value="F:zinc ion binding"/>
    <property type="evidence" value="ECO:0007669"/>
    <property type="project" value="UniProtKB-UniRule"/>
</dbReference>
<dbReference type="GO" id="GO:0008968">
    <property type="term" value="F:D-sedoheptulose 7-phosphate isomerase activity"/>
    <property type="evidence" value="ECO:0007669"/>
    <property type="project" value="UniProtKB-UniRule"/>
</dbReference>
<dbReference type="GO" id="GO:0097367">
    <property type="term" value="F:carbohydrate derivative binding"/>
    <property type="evidence" value="ECO:0007669"/>
    <property type="project" value="InterPro"/>
</dbReference>
<keyword evidence="5 9" id="KW-0479">Metal-binding</keyword>
<evidence type="ECO:0000256" key="2">
    <source>
        <dbReference type="ARBA" id="ARBA00004496"/>
    </source>
</evidence>
<comment type="similarity">
    <text evidence="3 9">Belongs to the SIS family. GmhA subfamily.</text>
</comment>
<dbReference type="PANTHER" id="PTHR30390:SF6">
    <property type="entry name" value="DNAA INITIATOR-ASSOCIATING PROTEIN DIAA"/>
    <property type="match status" value="1"/>
</dbReference>
<comment type="cofactor">
    <cofactor evidence="9">
        <name>Zn(2+)</name>
        <dbReference type="ChEBI" id="CHEBI:29105"/>
    </cofactor>
    <text evidence="9">Binds 1 zinc ion per subunit.</text>
</comment>